<evidence type="ECO:0000313" key="3">
    <source>
        <dbReference type="Proteomes" id="UP000809243"/>
    </source>
</evidence>
<sequence>MATTAKGFVFSLDLAVSFTAMLLMALLLLMHLGIAGEKQEIEFRQMELNRTALFLADSIVKNSNPEKPALGSAAFDKERARVLANELDAGLLGEIQEMEKNGFFIASISLKEIGGSEKTVFSKPAGKNCTALDRIVSAQGRIAKMAVQLCEK</sequence>
<feature type="transmembrane region" description="Helical" evidence="1">
    <location>
        <begin position="14"/>
        <end position="36"/>
    </location>
</feature>
<protein>
    <submittedName>
        <fullName evidence="2">Uncharacterized protein</fullName>
    </submittedName>
</protein>
<comment type="caution">
    <text evidence="2">The sequence shown here is derived from an EMBL/GenBank/DDBJ whole genome shotgun (WGS) entry which is preliminary data.</text>
</comment>
<gene>
    <name evidence="2" type="ORF">JW744_03065</name>
</gene>
<accession>A0A938YXD3</accession>
<evidence type="ECO:0000313" key="2">
    <source>
        <dbReference type="EMBL" id="MBN2067421.1"/>
    </source>
</evidence>
<keyword evidence="1" id="KW-1133">Transmembrane helix</keyword>
<evidence type="ECO:0000256" key="1">
    <source>
        <dbReference type="SAM" id="Phobius"/>
    </source>
</evidence>
<proteinExistence type="predicted"/>
<name>A0A938YXD3_9ARCH</name>
<reference evidence="2" key="1">
    <citation type="submission" date="2021-01" db="EMBL/GenBank/DDBJ databases">
        <title>Active Sulfur Cycling in an Early Earth Analoge.</title>
        <authorList>
            <person name="Hahn C.R."/>
            <person name="Youssef N.H."/>
            <person name="Elshahed M."/>
        </authorList>
    </citation>
    <scope>NUCLEOTIDE SEQUENCE</scope>
    <source>
        <strain evidence="2">Zod_Metabat.1151</strain>
    </source>
</reference>
<organism evidence="2 3">
    <name type="scientific">Candidatus Iainarchaeum sp</name>
    <dbReference type="NCBI Taxonomy" id="3101447"/>
    <lineage>
        <taxon>Archaea</taxon>
        <taxon>Candidatus Iainarchaeota</taxon>
        <taxon>Candidatus Iainarchaeia</taxon>
        <taxon>Candidatus Iainarchaeales</taxon>
        <taxon>Candidatus Iainarchaeaceae</taxon>
        <taxon>Candidatus Iainarchaeum</taxon>
    </lineage>
</organism>
<dbReference type="EMBL" id="JAFGDB010000048">
    <property type="protein sequence ID" value="MBN2067421.1"/>
    <property type="molecule type" value="Genomic_DNA"/>
</dbReference>
<dbReference type="Proteomes" id="UP000809243">
    <property type="component" value="Unassembled WGS sequence"/>
</dbReference>
<dbReference type="AlphaFoldDB" id="A0A938YXD3"/>
<keyword evidence="1" id="KW-0812">Transmembrane</keyword>
<keyword evidence="1" id="KW-0472">Membrane</keyword>